<proteinExistence type="predicted"/>
<organism evidence="1">
    <name type="scientific">marine sediment metagenome</name>
    <dbReference type="NCBI Taxonomy" id="412755"/>
    <lineage>
        <taxon>unclassified sequences</taxon>
        <taxon>metagenomes</taxon>
        <taxon>ecological metagenomes</taxon>
    </lineage>
</organism>
<dbReference type="EMBL" id="LAZR01000125">
    <property type="protein sequence ID" value="KKN88792.1"/>
    <property type="molecule type" value="Genomic_DNA"/>
</dbReference>
<name>A0A0F9UMU2_9ZZZZ</name>
<accession>A0A0F9UMU2</accession>
<gene>
    <name evidence="1" type="ORF">LCGC14_0243990</name>
</gene>
<evidence type="ECO:0000313" key="1">
    <source>
        <dbReference type="EMBL" id="KKN88792.1"/>
    </source>
</evidence>
<dbReference type="AlphaFoldDB" id="A0A0F9UMU2"/>
<comment type="caution">
    <text evidence="1">The sequence shown here is derived from an EMBL/GenBank/DDBJ whole genome shotgun (WGS) entry which is preliminary data.</text>
</comment>
<reference evidence="1" key="1">
    <citation type="journal article" date="2015" name="Nature">
        <title>Complex archaea that bridge the gap between prokaryotes and eukaryotes.</title>
        <authorList>
            <person name="Spang A."/>
            <person name="Saw J.H."/>
            <person name="Jorgensen S.L."/>
            <person name="Zaremba-Niedzwiedzka K."/>
            <person name="Martijn J."/>
            <person name="Lind A.E."/>
            <person name="van Eijk R."/>
            <person name="Schleper C."/>
            <person name="Guy L."/>
            <person name="Ettema T.J."/>
        </authorList>
    </citation>
    <scope>NUCLEOTIDE SEQUENCE</scope>
</reference>
<protein>
    <submittedName>
        <fullName evidence="1">Uncharacterized protein</fullName>
    </submittedName>
</protein>
<sequence length="146" mass="16835">MAGKTEYRGYRIYYWAKPIPCRAMDWGFAHEDFDGAGDNRWGYAASKEEAKAAIDEQIEDNMEEFPLIITTCLHGSKESAADKLYGFNIDDDDPRFEVLWRRLVGALYEVKFHIDMKTGTIVAIDDRVLSDVPFDEHAYLQRKDKG</sequence>